<evidence type="ECO:0000313" key="3">
    <source>
        <dbReference type="EMBL" id="KAB1067579.1"/>
    </source>
</evidence>
<dbReference type="EMBL" id="WAAT01000045">
    <property type="protein sequence ID" value="KAB1067579.1"/>
    <property type="molecule type" value="Genomic_DNA"/>
</dbReference>
<evidence type="ECO:0000313" key="4">
    <source>
        <dbReference type="Proteomes" id="UP000441333"/>
    </source>
</evidence>
<dbReference type="PANTHER" id="PTHR34220">
    <property type="entry name" value="SENSOR HISTIDINE KINASE YPDA"/>
    <property type="match status" value="1"/>
</dbReference>
<dbReference type="AlphaFoldDB" id="A0A6N6MD00"/>
<gene>
    <name evidence="3" type="ORF">F6U93_09835</name>
</gene>
<proteinExistence type="predicted"/>
<evidence type="ECO:0000256" key="1">
    <source>
        <dbReference type="SAM" id="Phobius"/>
    </source>
</evidence>
<dbReference type="Pfam" id="PF06580">
    <property type="entry name" value="His_kinase"/>
    <property type="match status" value="1"/>
</dbReference>
<organism evidence="3 4">
    <name type="scientific">Pseudotamlana haliotis</name>
    <dbReference type="NCBI Taxonomy" id="2614804"/>
    <lineage>
        <taxon>Bacteria</taxon>
        <taxon>Pseudomonadati</taxon>
        <taxon>Bacteroidota</taxon>
        <taxon>Flavobacteriia</taxon>
        <taxon>Flavobacteriales</taxon>
        <taxon>Flavobacteriaceae</taxon>
        <taxon>Pseudotamlana</taxon>
    </lineage>
</organism>
<feature type="transmembrane region" description="Helical" evidence="1">
    <location>
        <begin position="99"/>
        <end position="120"/>
    </location>
</feature>
<sequence>MSYFLFNFVRWGSYFNDYWYSFKSNLVEFPIHIIIVYINIYYLIPRFILRKKYWTYILYLSTMLFMVYLVRTGLNYVLVTEEIWPEAETPGNFMELNHIIAVVLGELYVIGFTTAIKIVIDWSIEKRLNEDLAKLQMSTELKYLRTQIQPHFFFNTLNNLYALTLSKSDNAPNLVLKLSDMMQYILYEVKSSKASLLQEINHINNFIDIERIRFNDAVEAEMDITGDIEEICVPPLLLLSFVENCFKHGMKQNDKLKINMSFKVLNSGFIEINIINNFNPNVINTETNGIGNQNAKRRLNLLFANNYVLESTVEGNLYKLYLKIPTQ</sequence>
<accession>A0A6N6MD00</accession>
<dbReference type="InterPro" id="IPR010559">
    <property type="entry name" value="Sig_transdc_His_kin_internal"/>
</dbReference>
<evidence type="ECO:0000259" key="2">
    <source>
        <dbReference type="Pfam" id="PF06580"/>
    </source>
</evidence>
<dbReference type="Proteomes" id="UP000441333">
    <property type="component" value="Unassembled WGS sequence"/>
</dbReference>
<keyword evidence="3" id="KW-0418">Kinase</keyword>
<protein>
    <submittedName>
        <fullName evidence="3">Histidine kinase</fullName>
    </submittedName>
</protein>
<comment type="caution">
    <text evidence="3">The sequence shown here is derived from an EMBL/GenBank/DDBJ whole genome shotgun (WGS) entry which is preliminary data.</text>
</comment>
<keyword evidence="1" id="KW-1133">Transmembrane helix</keyword>
<keyword evidence="4" id="KW-1185">Reference proteome</keyword>
<feature type="transmembrane region" description="Helical" evidence="1">
    <location>
        <begin position="56"/>
        <end position="79"/>
    </location>
</feature>
<feature type="domain" description="Signal transduction histidine kinase internal region" evidence="2">
    <location>
        <begin position="139"/>
        <end position="217"/>
    </location>
</feature>
<dbReference type="GO" id="GO:0000155">
    <property type="term" value="F:phosphorelay sensor kinase activity"/>
    <property type="evidence" value="ECO:0007669"/>
    <property type="project" value="InterPro"/>
</dbReference>
<feature type="transmembrane region" description="Helical" evidence="1">
    <location>
        <begin position="26"/>
        <end position="44"/>
    </location>
</feature>
<name>A0A6N6MD00_9FLAO</name>
<dbReference type="InterPro" id="IPR050640">
    <property type="entry name" value="Bact_2-comp_sensor_kinase"/>
</dbReference>
<keyword evidence="1" id="KW-0812">Transmembrane</keyword>
<reference evidence="3 4" key="1">
    <citation type="submission" date="2019-09" db="EMBL/GenBank/DDBJ databases">
        <authorList>
            <person name="Cao W.R."/>
        </authorList>
    </citation>
    <scope>NUCLEOTIDE SEQUENCE [LARGE SCALE GENOMIC DNA]</scope>
    <source>
        <strain evidence="3 4">B1N29</strain>
    </source>
</reference>
<dbReference type="PANTHER" id="PTHR34220:SF7">
    <property type="entry name" value="SENSOR HISTIDINE KINASE YPDA"/>
    <property type="match status" value="1"/>
</dbReference>
<keyword evidence="1" id="KW-0472">Membrane</keyword>
<keyword evidence="3" id="KW-0808">Transferase</keyword>
<dbReference type="GO" id="GO:0016020">
    <property type="term" value="C:membrane"/>
    <property type="evidence" value="ECO:0007669"/>
    <property type="project" value="InterPro"/>
</dbReference>